<dbReference type="Pfam" id="PF00072">
    <property type="entry name" value="Response_reg"/>
    <property type="match status" value="1"/>
</dbReference>
<dbReference type="SMART" id="SM00086">
    <property type="entry name" value="PAC"/>
    <property type="match status" value="1"/>
</dbReference>
<reference evidence="19 20" key="2">
    <citation type="journal article" date="2012" name="Int. J. Syst. Evol. Microbiol.">
        <title>Magnetococcus marinus gen. nov., sp. nov., a marine, magnetotactic bacterium that represents a novel lineage (Magnetococcaceae fam. nov.; Magnetococcales ord. nov.) at the base of the Alphaproteobacteria.</title>
        <authorList>
            <person name="Bazylinski D.A."/>
            <person name="Williams T.J."/>
            <person name="Lefevre C.T."/>
            <person name="Berg R.J."/>
            <person name="Zhang C.L."/>
            <person name="Bowser S.S."/>
            <person name="Dean A.J."/>
            <person name="Beveridge T.J."/>
        </authorList>
    </citation>
    <scope>NUCLEOTIDE SEQUENCE [LARGE SCALE GENOMIC DNA]</scope>
    <source>
        <strain evidence="20">ATCC BAA-1437 / JCM 17883 / MC-1</strain>
    </source>
</reference>
<dbReference type="SUPFAM" id="SSF55874">
    <property type="entry name" value="ATPase domain of HSP90 chaperone/DNA topoisomerase II/histidine kinase"/>
    <property type="match status" value="1"/>
</dbReference>
<accession>A0L870</accession>
<proteinExistence type="predicted"/>
<evidence type="ECO:0000256" key="9">
    <source>
        <dbReference type="ARBA" id="ARBA00022840"/>
    </source>
</evidence>
<dbReference type="SUPFAM" id="SSF52172">
    <property type="entry name" value="CheY-like"/>
    <property type="match status" value="2"/>
</dbReference>
<dbReference type="PROSITE" id="PS50113">
    <property type="entry name" value="PAC"/>
    <property type="match status" value="1"/>
</dbReference>
<feature type="domain" description="PAS" evidence="17">
    <location>
        <begin position="174"/>
        <end position="227"/>
    </location>
</feature>
<keyword evidence="10" id="KW-1133">Transmembrane helix</keyword>
<dbReference type="Pfam" id="PF00512">
    <property type="entry name" value="HisKA"/>
    <property type="match status" value="1"/>
</dbReference>
<dbReference type="eggNOG" id="COG2205">
    <property type="taxonomic scope" value="Bacteria"/>
</dbReference>
<dbReference type="InterPro" id="IPR003594">
    <property type="entry name" value="HATPase_dom"/>
</dbReference>
<dbReference type="CDD" id="cd16922">
    <property type="entry name" value="HATPase_EvgS-ArcB-TorS-like"/>
    <property type="match status" value="1"/>
</dbReference>
<dbReference type="InterPro" id="IPR004358">
    <property type="entry name" value="Sig_transdc_His_kin-like_C"/>
</dbReference>
<sequence>MKRCFLVNSNDTAQSQPADLDTPATEASLYAQCYQNLLNVGQQGLCLLGRDRLIVHTNKTMADWLRVSPEALYQTPFSQWVDLNDREKLEAFFIDVDQDGPSAITLNLVPDLGRNGRSVRVMGAGLSDVGGVAGMGLALVDLSDQRAMLQQLNHELTTYRNIANFTHDWESWFDAQGRVQWINPAVQRVTGYSIAACMEMATYPVDLFHAQDRSTLERLMQEGRAGAVAHDVSLRIKHREGDLRWVSLSLQPMLTNAGEKLGFRTSIRDISERREAEQALEAAKRSAETASKAKSRFLSTMSHEIRTPMTAILGVAELMSGTHLDRVQREHVSIIRRSGDALLELIDDILVISQNEGAQEGEKQVVFDVDHLLESVMDMASYRATEKGIKLLSHVAALVPVRVMGDPVRLRQVLINLVGNAIKFSEKGEVVIQVRPGPRNGPERSDYRFSVSDNGIGIPMEKREAIFDAFSQVDETESRRFGGTGLGLTICRRLVNLMGGQLELLFSEPGVGSTFAFDIPLQPAMEQANPANLEYDHTTLKERRVVVFSRGKNLRTMVQEMLTPEGVHCTAVSNHDELVQLMEVVHDVERDGQGPLCDMLLLDAEKPFANMDVVSYASELKKRKIFRNLHFVILGLDPGQKERFALCQAGINYVSPPLKRRVILKTLAELFVEPGYRHLDDACRNLMHATHKRELKEGGALRILLAEDDPDSSYVIQNFLKDTLCHLEVVTDGQQALQRFQEGMTDPLGAAMEFDLVIMDTQMPVMDGYTAVHRIRSWERIQQRAPVKILAISAHSGQEGRLTSLRNGCDDHLNKPLTQRDLLAHIDALCHRLPKTG</sequence>
<dbReference type="PRINTS" id="PR00344">
    <property type="entry name" value="BCTRLSENSOR"/>
</dbReference>
<evidence type="ECO:0000256" key="5">
    <source>
        <dbReference type="ARBA" id="ARBA00022679"/>
    </source>
</evidence>
<dbReference type="GO" id="GO:0005524">
    <property type="term" value="F:ATP binding"/>
    <property type="evidence" value="ECO:0007669"/>
    <property type="project" value="UniProtKB-KW"/>
</dbReference>
<evidence type="ECO:0000259" key="18">
    <source>
        <dbReference type="PROSITE" id="PS50113"/>
    </source>
</evidence>
<name>A0L870_MAGMM</name>
<dbReference type="HOGENOM" id="CLU_000445_114_15_5"/>
<dbReference type="InterPro" id="IPR001610">
    <property type="entry name" value="PAC"/>
</dbReference>
<feature type="domain" description="Histidine kinase" evidence="15">
    <location>
        <begin position="300"/>
        <end position="523"/>
    </location>
</feature>
<feature type="compositionally biased region" description="Polar residues" evidence="14">
    <location>
        <begin position="7"/>
        <end position="17"/>
    </location>
</feature>
<dbReference type="FunFam" id="1.10.287.130:FF:000004">
    <property type="entry name" value="Ethylene receptor 1"/>
    <property type="match status" value="1"/>
</dbReference>
<evidence type="ECO:0000256" key="4">
    <source>
        <dbReference type="ARBA" id="ARBA00022553"/>
    </source>
</evidence>
<dbReference type="PROSITE" id="PS50110">
    <property type="entry name" value="RESPONSE_REGULATORY"/>
    <property type="match status" value="1"/>
</dbReference>
<dbReference type="Gene3D" id="3.40.50.2300">
    <property type="match status" value="2"/>
</dbReference>
<dbReference type="InterPro" id="IPR003661">
    <property type="entry name" value="HisK_dim/P_dom"/>
</dbReference>
<dbReference type="InterPro" id="IPR011006">
    <property type="entry name" value="CheY-like_superfamily"/>
</dbReference>
<evidence type="ECO:0000259" key="17">
    <source>
        <dbReference type="PROSITE" id="PS50112"/>
    </source>
</evidence>
<protein>
    <recommendedName>
        <fullName evidence="3">histidine kinase</fullName>
        <ecNumber evidence="3">2.7.13.3</ecNumber>
    </recommendedName>
</protein>
<dbReference type="eggNOG" id="COG2202">
    <property type="taxonomic scope" value="Bacteria"/>
</dbReference>
<comment type="catalytic activity">
    <reaction evidence="1">
        <text>ATP + protein L-histidine = ADP + protein N-phospho-L-histidine.</text>
        <dbReference type="EC" id="2.7.13.3"/>
    </reaction>
</comment>
<dbReference type="SMART" id="SM00387">
    <property type="entry name" value="HATPase_c"/>
    <property type="match status" value="1"/>
</dbReference>
<dbReference type="AlphaFoldDB" id="A0L870"/>
<evidence type="ECO:0000256" key="10">
    <source>
        <dbReference type="ARBA" id="ARBA00022989"/>
    </source>
</evidence>
<dbReference type="CDD" id="cd00082">
    <property type="entry name" value="HisKA"/>
    <property type="match status" value="1"/>
</dbReference>
<dbReference type="Gene3D" id="3.30.450.20">
    <property type="entry name" value="PAS domain"/>
    <property type="match status" value="2"/>
</dbReference>
<dbReference type="PROSITE" id="PS50109">
    <property type="entry name" value="HIS_KIN"/>
    <property type="match status" value="1"/>
</dbReference>
<evidence type="ECO:0000256" key="13">
    <source>
        <dbReference type="PROSITE-ProRule" id="PRU00169"/>
    </source>
</evidence>
<dbReference type="InterPro" id="IPR013656">
    <property type="entry name" value="PAS_4"/>
</dbReference>
<dbReference type="CDD" id="cd00130">
    <property type="entry name" value="PAS"/>
    <property type="match status" value="1"/>
</dbReference>
<keyword evidence="4 13" id="KW-0597">Phosphoprotein</keyword>
<dbReference type="Pfam" id="PF02518">
    <property type="entry name" value="HATPase_c"/>
    <property type="match status" value="1"/>
</dbReference>
<dbReference type="SUPFAM" id="SSF47384">
    <property type="entry name" value="Homodimeric domain of signal transducing histidine kinase"/>
    <property type="match status" value="1"/>
</dbReference>
<feature type="modified residue" description="4-aspartylphosphate" evidence="13">
    <location>
        <position position="760"/>
    </location>
</feature>
<evidence type="ECO:0000256" key="7">
    <source>
        <dbReference type="ARBA" id="ARBA00022741"/>
    </source>
</evidence>
<dbReference type="RefSeq" id="WP_011713311.1">
    <property type="nucleotide sequence ID" value="NC_008576.1"/>
</dbReference>
<evidence type="ECO:0000313" key="20">
    <source>
        <dbReference type="Proteomes" id="UP000002586"/>
    </source>
</evidence>
<keyword evidence="12" id="KW-0472">Membrane</keyword>
<keyword evidence="11" id="KW-0902">Two-component regulatory system</keyword>
<dbReference type="SMART" id="SM00388">
    <property type="entry name" value="HisKA"/>
    <property type="match status" value="1"/>
</dbReference>
<dbReference type="OrthoDB" id="9801651at2"/>
<dbReference type="GO" id="GO:0016020">
    <property type="term" value="C:membrane"/>
    <property type="evidence" value="ECO:0007669"/>
    <property type="project" value="UniProtKB-SubCell"/>
</dbReference>
<keyword evidence="5" id="KW-0808">Transferase</keyword>
<evidence type="ECO:0000256" key="14">
    <source>
        <dbReference type="SAM" id="MobiDB-lite"/>
    </source>
</evidence>
<dbReference type="GO" id="GO:0000155">
    <property type="term" value="F:phosphorelay sensor kinase activity"/>
    <property type="evidence" value="ECO:0007669"/>
    <property type="project" value="InterPro"/>
</dbReference>
<gene>
    <name evidence="19" type="ordered locus">Mmc1_1654</name>
</gene>
<evidence type="ECO:0000256" key="8">
    <source>
        <dbReference type="ARBA" id="ARBA00022777"/>
    </source>
</evidence>
<evidence type="ECO:0000256" key="1">
    <source>
        <dbReference type="ARBA" id="ARBA00000085"/>
    </source>
</evidence>
<feature type="domain" description="PAC" evidence="18">
    <location>
        <begin position="230"/>
        <end position="282"/>
    </location>
</feature>
<comment type="subcellular location">
    <subcellularLocation>
        <location evidence="2">Membrane</location>
    </subcellularLocation>
</comment>
<dbReference type="eggNOG" id="COG0745">
    <property type="taxonomic scope" value="Bacteria"/>
</dbReference>
<reference evidence="20" key="1">
    <citation type="journal article" date="2009" name="Appl. Environ. Microbiol.">
        <title>Complete genome sequence of the chemolithoautotrophic marine magnetotactic coccus strain MC-1.</title>
        <authorList>
            <person name="Schubbe S."/>
            <person name="Williams T.J."/>
            <person name="Xie G."/>
            <person name="Kiss H.E."/>
            <person name="Brettin T.S."/>
            <person name="Martinez D."/>
            <person name="Ross C.A."/>
            <person name="Schuler D."/>
            <person name="Cox B.L."/>
            <person name="Nealson K.H."/>
            <person name="Bazylinski D.A."/>
        </authorList>
    </citation>
    <scope>NUCLEOTIDE SEQUENCE [LARGE SCALE GENOMIC DNA]</scope>
    <source>
        <strain evidence="20">ATCC BAA-1437 / JCM 17883 / MC-1</strain>
    </source>
</reference>
<dbReference type="Gene3D" id="3.30.565.10">
    <property type="entry name" value="Histidine kinase-like ATPase, C-terminal domain"/>
    <property type="match status" value="1"/>
</dbReference>
<evidence type="ECO:0000256" key="3">
    <source>
        <dbReference type="ARBA" id="ARBA00012438"/>
    </source>
</evidence>
<feature type="region of interest" description="Disordered" evidence="14">
    <location>
        <begin position="1"/>
        <end position="20"/>
    </location>
</feature>
<evidence type="ECO:0000256" key="2">
    <source>
        <dbReference type="ARBA" id="ARBA00004370"/>
    </source>
</evidence>
<keyword evidence="20" id="KW-1185">Reference proteome</keyword>
<evidence type="ECO:0000256" key="6">
    <source>
        <dbReference type="ARBA" id="ARBA00022692"/>
    </source>
</evidence>
<dbReference type="Proteomes" id="UP000002586">
    <property type="component" value="Chromosome"/>
</dbReference>
<dbReference type="PANTHER" id="PTHR45339:SF1">
    <property type="entry name" value="HYBRID SIGNAL TRANSDUCTION HISTIDINE KINASE J"/>
    <property type="match status" value="1"/>
</dbReference>
<dbReference type="STRING" id="156889.Mmc1_1654"/>
<dbReference type="CDD" id="cd17546">
    <property type="entry name" value="REC_hyHK_CKI1_RcsC-like"/>
    <property type="match status" value="1"/>
</dbReference>
<dbReference type="InterPro" id="IPR001789">
    <property type="entry name" value="Sig_transdc_resp-reg_receiver"/>
</dbReference>
<dbReference type="InterPro" id="IPR036890">
    <property type="entry name" value="HATPase_C_sf"/>
</dbReference>
<dbReference type="SUPFAM" id="SSF55785">
    <property type="entry name" value="PYP-like sensor domain (PAS domain)"/>
    <property type="match status" value="2"/>
</dbReference>
<dbReference type="PANTHER" id="PTHR45339">
    <property type="entry name" value="HYBRID SIGNAL TRANSDUCTION HISTIDINE KINASE J"/>
    <property type="match status" value="1"/>
</dbReference>
<dbReference type="PROSITE" id="PS50112">
    <property type="entry name" value="PAS"/>
    <property type="match status" value="1"/>
</dbReference>
<evidence type="ECO:0000256" key="11">
    <source>
        <dbReference type="ARBA" id="ARBA00023012"/>
    </source>
</evidence>
<dbReference type="Gene3D" id="1.10.287.130">
    <property type="match status" value="1"/>
</dbReference>
<dbReference type="EC" id="2.7.13.3" evidence="3"/>
<dbReference type="InterPro" id="IPR005467">
    <property type="entry name" value="His_kinase_dom"/>
</dbReference>
<keyword evidence="8 19" id="KW-0418">Kinase</keyword>
<dbReference type="InterPro" id="IPR000014">
    <property type="entry name" value="PAS"/>
</dbReference>
<dbReference type="Pfam" id="PF08448">
    <property type="entry name" value="PAS_4"/>
    <property type="match status" value="2"/>
</dbReference>
<dbReference type="FunFam" id="3.30.565.10:FF:000010">
    <property type="entry name" value="Sensor histidine kinase RcsC"/>
    <property type="match status" value="1"/>
</dbReference>
<dbReference type="NCBIfam" id="TIGR00229">
    <property type="entry name" value="sensory_box"/>
    <property type="match status" value="1"/>
</dbReference>
<dbReference type="InterPro" id="IPR000700">
    <property type="entry name" value="PAS-assoc_C"/>
</dbReference>
<keyword evidence="9" id="KW-0067">ATP-binding</keyword>
<keyword evidence="6" id="KW-0812">Transmembrane</keyword>
<feature type="domain" description="Response regulatory" evidence="16">
    <location>
        <begin position="702"/>
        <end position="830"/>
    </location>
</feature>
<evidence type="ECO:0000313" key="19">
    <source>
        <dbReference type="EMBL" id="ABK44163.1"/>
    </source>
</evidence>
<dbReference type="InterPro" id="IPR035965">
    <property type="entry name" value="PAS-like_dom_sf"/>
</dbReference>
<evidence type="ECO:0000256" key="12">
    <source>
        <dbReference type="ARBA" id="ARBA00023136"/>
    </source>
</evidence>
<organism evidence="19 20">
    <name type="scientific">Magnetococcus marinus (strain ATCC BAA-1437 / JCM 17883 / MC-1)</name>
    <dbReference type="NCBI Taxonomy" id="156889"/>
    <lineage>
        <taxon>Bacteria</taxon>
        <taxon>Pseudomonadati</taxon>
        <taxon>Pseudomonadota</taxon>
        <taxon>Magnetococcia</taxon>
        <taxon>Magnetococcales</taxon>
        <taxon>Magnetococcaceae</taxon>
        <taxon>Magnetococcus</taxon>
    </lineage>
</organism>
<dbReference type="EMBL" id="CP000471">
    <property type="protein sequence ID" value="ABK44163.1"/>
    <property type="molecule type" value="Genomic_DNA"/>
</dbReference>
<dbReference type="SMART" id="SM00448">
    <property type="entry name" value="REC"/>
    <property type="match status" value="1"/>
</dbReference>
<dbReference type="InterPro" id="IPR036097">
    <property type="entry name" value="HisK_dim/P_sf"/>
</dbReference>
<keyword evidence="7" id="KW-0547">Nucleotide-binding</keyword>
<dbReference type="KEGG" id="mgm:Mmc1_1654"/>
<dbReference type="SMART" id="SM00091">
    <property type="entry name" value="PAS"/>
    <property type="match status" value="2"/>
</dbReference>
<evidence type="ECO:0000259" key="15">
    <source>
        <dbReference type="PROSITE" id="PS50109"/>
    </source>
</evidence>
<evidence type="ECO:0000259" key="16">
    <source>
        <dbReference type="PROSITE" id="PS50110"/>
    </source>
</evidence>